<protein>
    <submittedName>
        <fullName evidence="2">Uncharacterized protein</fullName>
    </submittedName>
</protein>
<organism evidence="2 3">
    <name type="scientific">Nelumbo nucifera</name>
    <name type="common">Sacred lotus</name>
    <dbReference type="NCBI Taxonomy" id="4432"/>
    <lineage>
        <taxon>Eukaryota</taxon>
        <taxon>Viridiplantae</taxon>
        <taxon>Streptophyta</taxon>
        <taxon>Embryophyta</taxon>
        <taxon>Tracheophyta</taxon>
        <taxon>Spermatophyta</taxon>
        <taxon>Magnoliopsida</taxon>
        <taxon>Proteales</taxon>
        <taxon>Nelumbonaceae</taxon>
        <taxon>Nelumbo</taxon>
    </lineage>
</organism>
<sequence>MSGIGKMRRRLSSKEREIEIEKAKVQEMGKERDKEMKRLDKEWEKEHLEICIDILNSIYWVKVLSPSYYFNATQLFQVEIWRNTFLAIPPEIIIYWLHGLNNEPSNM</sequence>
<keyword evidence="3" id="KW-1185">Reference proteome</keyword>
<proteinExistence type="predicted"/>
<name>A0A822YDJ3_NELNU</name>
<reference evidence="2 3" key="1">
    <citation type="journal article" date="2020" name="Mol. Biol. Evol.">
        <title>Distinct Expression and Methylation Patterns for Genes with Different Fates following a Single Whole-Genome Duplication in Flowering Plants.</title>
        <authorList>
            <person name="Shi T."/>
            <person name="Rahmani R.S."/>
            <person name="Gugger P.F."/>
            <person name="Wang M."/>
            <person name="Li H."/>
            <person name="Zhang Y."/>
            <person name="Li Z."/>
            <person name="Wang Q."/>
            <person name="Van de Peer Y."/>
            <person name="Marchal K."/>
            <person name="Chen J."/>
        </authorList>
    </citation>
    <scope>NUCLEOTIDE SEQUENCE [LARGE SCALE GENOMIC DNA]</scope>
    <source>
        <tissue evidence="2">Leaf</tissue>
    </source>
</reference>
<feature type="coiled-coil region" evidence="1">
    <location>
        <begin position="4"/>
        <end position="31"/>
    </location>
</feature>
<dbReference type="Proteomes" id="UP000607653">
    <property type="component" value="Unassembled WGS sequence"/>
</dbReference>
<dbReference type="AlphaFoldDB" id="A0A822YDJ3"/>
<evidence type="ECO:0000313" key="3">
    <source>
        <dbReference type="Proteomes" id="UP000607653"/>
    </source>
</evidence>
<gene>
    <name evidence="2" type="ORF">HUJ06_030513</name>
</gene>
<dbReference type="EMBL" id="DUZY01000002">
    <property type="protein sequence ID" value="DAD29045.1"/>
    <property type="molecule type" value="Genomic_DNA"/>
</dbReference>
<accession>A0A822YDJ3</accession>
<comment type="caution">
    <text evidence="2">The sequence shown here is derived from an EMBL/GenBank/DDBJ whole genome shotgun (WGS) entry which is preliminary data.</text>
</comment>
<keyword evidence="1" id="KW-0175">Coiled coil</keyword>
<evidence type="ECO:0000313" key="2">
    <source>
        <dbReference type="EMBL" id="DAD29045.1"/>
    </source>
</evidence>
<evidence type="ECO:0000256" key="1">
    <source>
        <dbReference type="SAM" id="Coils"/>
    </source>
</evidence>